<reference evidence="3 4" key="1">
    <citation type="submission" date="2019-06" db="EMBL/GenBank/DDBJ databases">
        <authorList>
            <person name="Li F."/>
        </authorList>
    </citation>
    <scope>NUCLEOTIDE SEQUENCE [LARGE SCALE GENOMIC DNA]</scope>
    <source>
        <strain evidence="3 4">10F1D-1</strain>
    </source>
</reference>
<accession>A0A506XYK3</accession>
<name>A0A506XYK3_9MICO</name>
<dbReference type="SUPFAM" id="SSF49265">
    <property type="entry name" value="Fibronectin type III"/>
    <property type="match status" value="1"/>
</dbReference>
<comment type="caution">
    <text evidence="3">The sequence shown here is derived from an EMBL/GenBank/DDBJ whole genome shotgun (WGS) entry which is preliminary data.</text>
</comment>
<evidence type="ECO:0000313" key="3">
    <source>
        <dbReference type="EMBL" id="TPW74802.1"/>
    </source>
</evidence>
<dbReference type="Proteomes" id="UP000316252">
    <property type="component" value="Unassembled WGS sequence"/>
</dbReference>
<keyword evidence="4" id="KW-1185">Reference proteome</keyword>
<feature type="region of interest" description="Disordered" evidence="1">
    <location>
        <begin position="219"/>
        <end position="250"/>
    </location>
</feature>
<keyword evidence="2" id="KW-0472">Membrane</keyword>
<feature type="compositionally biased region" description="Low complexity" evidence="1">
    <location>
        <begin position="230"/>
        <end position="250"/>
    </location>
</feature>
<dbReference type="AlphaFoldDB" id="A0A506XYK3"/>
<keyword evidence="2" id="KW-1133">Transmembrane helix</keyword>
<protein>
    <recommendedName>
        <fullName evidence="5">LPXTG cell wall anchor domain-containing protein</fullName>
    </recommendedName>
</protein>
<evidence type="ECO:0000313" key="4">
    <source>
        <dbReference type="Proteomes" id="UP000316252"/>
    </source>
</evidence>
<evidence type="ECO:0000256" key="2">
    <source>
        <dbReference type="SAM" id="Phobius"/>
    </source>
</evidence>
<proteinExistence type="predicted"/>
<sequence>MTTPSAPRYLNSFYDKAGWLISIAFSPSPSDGGAPITDYRLTVTGPGLPDGATTYTERIDPATVYPTAGEFGEYWKVVGARLTFGAHYDLTVDASNDGGVTWGPAATSTADAPATPDVEITSAKATGHKTVSVTVNWRLSLDEPSQLTGFVVYLLEKPGDGSVRFRAASRTVGADIRSVTFDRVGDHPWDSDSGSVDETLPLPNDARFSVAVIPLAGELRTGDGDGRDIATPSSTPAAPAQPTGASGGASTTVADGRIVAKVPAAKAGDWVFGYAFSSPVALGWTQVAADGTATWSLAGAKLAAGTHHLSVLSDDGAVIGTAAFRLASGTGVTELASTGSDAALPLGAAAVLLFAGLALIVVRRARGARSAANGG</sequence>
<dbReference type="OrthoDB" id="4401529at2"/>
<dbReference type="EMBL" id="VHQG01000004">
    <property type="protein sequence ID" value="TPW74802.1"/>
    <property type="molecule type" value="Genomic_DNA"/>
</dbReference>
<organism evidence="3 4">
    <name type="scientific">Schumannella soli</name>
    <dbReference type="NCBI Taxonomy" id="2590779"/>
    <lineage>
        <taxon>Bacteria</taxon>
        <taxon>Bacillati</taxon>
        <taxon>Actinomycetota</taxon>
        <taxon>Actinomycetes</taxon>
        <taxon>Micrococcales</taxon>
        <taxon>Microbacteriaceae</taxon>
        <taxon>Schumannella</taxon>
    </lineage>
</organism>
<dbReference type="InterPro" id="IPR036116">
    <property type="entry name" value="FN3_sf"/>
</dbReference>
<evidence type="ECO:0000256" key="1">
    <source>
        <dbReference type="SAM" id="MobiDB-lite"/>
    </source>
</evidence>
<evidence type="ECO:0008006" key="5">
    <source>
        <dbReference type="Google" id="ProtNLM"/>
    </source>
</evidence>
<gene>
    <name evidence="3" type="ORF">FJ657_14615</name>
</gene>
<feature type="transmembrane region" description="Helical" evidence="2">
    <location>
        <begin position="342"/>
        <end position="362"/>
    </location>
</feature>
<keyword evidence="2" id="KW-0812">Transmembrane</keyword>